<dbReference type="EMBL" id="JBHSPH010000010">
    <property type="protein sequence ID" value="MFC5864455.1"/>
    <property type="molecule type" value="Genomic_DNA"/>
</dbReference>
<reference evidence="2" key="1">
    <citation type="journal article" date="2019" name="Int. J. Syst. Evol. Microbiol.">
        <title>The Global Catalogue of Microorganisms (GCM) 10K type strain sequencing project: providing services to taxonomists for standard genome sequencing and annotation.</title>
        <authorList>
            <consortium name="The Broad Institute Genomics Platform"/>
            <consortium name="The Broad Institute Genome Sequencing Center for Infectious Disease"/>
            <person name="Wu L."/>
            <person name="Ma J."/>
        </authorList>
    </citation>
    <scope>NUCLEOTIDE SEQUENCE [LARGE SCALE GENOMIC DNA]</scope>
    <source>
        <strain evidence="2">JCM 4087</strain>
    </source>
</reference>
<proteinExistence type="predicted"/>
<dbReference type="InterPro" id="IPR015813">
    <property type="entry name" value="Pyrv/PenolPyrv_kinase-like_dom"/>
</dbReference>
<dbReference type="Gene3D" id="3.20.20.60">
    <property type="entry name" value="Phosphoenolpyruvate-binding domains"/>
    <property type="match status" value="1"/>
</dbReference>
<name>A0ABW1EJU2_9BACT</name>
<gene>
    <name evidence="1" type="ORF">ACFPT7_19265</name>
</gene>
<dbReference type="GO" id="GO:0016829">
    <property type="term" value="F:lyase activity"/>
    <property type="evidence" value="ECO:0007669"/>
    <property type="project" value="UniProtKB-KW"/>
</dbReference>
<protein>
    <submittedName>
        <fullName evidence="1">Isocitrate lyase/phosphoenolpyruvate mutase family protein</fullName>
    </submittedName>
</protein>
<keyword evidence="2" id="KW-1185">Reference proteome</keyword>
<dbReference type="RefSeq" id="WP_263333223.1">
    <property type="nucleotide sequence ID" value="NZ_JAGSYH010000001.1"/>
</dbReference>
<dbReference type="Gene3D" id="6.10.250.2750">
    <property type="match status" value="1"/>
</dbReference>
<dbReference type="SUPFAM" id="SSF51621">
    <property type="entry name" value="Phosphoenolpyruvate/pyruvate domain"/>
    <property type="match status" value="1"/>
</dbReference>
<keyword evidence="1" id="KW-0456">Lyase</keyword>
<dbReference type="Pfam" id="PF13714">
    <property type="entry name" value="PEP_mutase"/>
    <property type="match status" value="1"/>
</dbReference>
<accession>A0ABW1EJU2</accession>
<organism evidence="1 2">
    <name type="scientific">Acidicapsa dinghuensis</name>
    <dbReference type="NCBI Taxonomy" id="2218256"/>
    <lineage>
        <taxon>Bacteria</taxon>
        <taxon>Pseudomonadati</taxon>
        <taxon>Acidobacteriota</taxon>
        <taxon>Terriglobia</taxon>
        <taxon>Terriglobales</taxon>
        <taxon>Acidobacteriaceae</taxon>
        <taxon>Acidicapsa</taxon>
    </lineage>
</organism>
<dbReference type="Proteomes" id="UP001596091">
    <property type="component" value="Unassembled WGS sequence"/>
</dbReference>
<evidence type="ECO:0000313" key="2">
    <source>
        <dbReference type="Proteomes" id="UP001596091"/>
    </source>
</evidence>
<dbReference type="PANTHER" id="PTHR42905:SF16">
    <property type="entry name" value="CARBOXYPHOSPHONOENOLPYRUVATE PHOSPHONOMUTASE-LIKE PROTEIN (AFU_ORTHOLOGUE AFUA_5G07230)"/>
    <property type="match status" value="1"/>
</dbReference>
<dbReference type="CDD" id="cd00377">
    <property type="entry name" value="ICL_PEPM"/>
    <property type="match status" value="1"/>
</dbReference>
<evidence type="ECO:0000313" key="1">
    <source>
        <dbReference type="EMBL" id="MFC5864455.1"/>
    </source>
</evidence>
<dbReference type="InterPro" id="IPR039556">
    <property type="entry name" value="ICL/PEPM"/>
</dbReference>
<dbReference type="InterPro" id="IPR040442">
    <property type="entry name" value="Pyrv_kinase-like_dom_sf"/>
</dbReference>
<comment type="caution">
    <text evidence="1">The sequence shown here is derived from an EMBL/GenBank/DDBJ whole genome shotgun (WGS) entry which is preliminary data.</text>
</comment>
<dbReference type="PANTHER" id="PTHR42905">
    <property type="entry name" value="PHOSPHOENOLPYRUVATE CARBOXYLASE"/>
    <property type="match status" value="1"/>
</dbReference>
<sequence>MDASISVTQAEKAHKFRDLHYRDEAFLLPNPWDVGSAMLLAHMGFEALATTSAGHAFTLGLADNTVPRELVMEHVAALSTATPLPVSCDLGNGFGDEPEIAGEAIRLVASAGAVGGSIEDATGRVDDPIYPIELAVERVRAAAEAARSLDFPFMLTARAENYLNGRPDLGDTIRRLQAFQEAGADVLYAPGIVSEEDIRAVVSSVDRPVNVLIGLPGLKLNRGRLSELGVKRLSTGSALARTSIGALLRAARELRDDGTFGFMAEASSSSNIATLLKS</sequence>